<comment type="similarity">
    <text evidence="8">Belongs to the NqrDE/RnfAE family.</text>
</comment>
<dbReference type="NCBIfam" id="NF009070">
    <property type="entry name" value="PRK12405.1"/>
    <property type="match status" value="1"/>
</dbReference>
<dbReference type="GeneID" id="78294535"/>
<protein>
    <recommendedName>
        <fullName evidence="8">Ion-translocating oxidoreductase complex subunit E</fullName>
        <ecNumber evidence="8">7.-.-.-</ecNumber>
    </recommendedName>
    <alternativeName>
        <fullName evidence="8">Rnf electron transport complex subunit E</fullName>
    </alternativeName>
</protein>
<keyword evidence="2 8" id="KW-0813">Transport</keyword>
<keyword evidence="3 8" id="KW-0812">Transmembrane</keyword>
<comment type="caution">
    <text evidence="10">The sequence shown here is derived from an EMBL/GenBank/DDBJ whole genome shotgun (WGS) entry which is preliminary data.</text>
</comment>
<dbReference type="EC" id="7.-.-.-" evidence="8"/>
<evidence type="ECO:0000256" key="1">
    <source>
        <dbReference type="ARBA" id="ARBA00004127"/>
    </source>
</evidence>
<feature type="transmembrane region" description="Helical" evidence="8">
    <location>
        <begin position="95"/>
        <end position="115"/>
    </location>
</feature>
<dbReference type="Proteomes" id="UP000576225">
    <property type="component" value="Unassembled WGS sequence"/>
</dbReference>
<dbReference type="RefSeq" id="WP_116883215.1">
    <property type="nucleotide sequence ID" value="NZ_CABMMC010000110.1"/>
</dbReference>
<evidence type="ECO:0000313" key="9">
    <source>
        <dbReference type="EMBL" id="NMD86173.1"/>
    </source>
</evidence>
<dbReference type="PIRSF" id="PIRSF006102">
    <property type="entry name" value="NQR_DE"/>
    <property type="match status" value="1"/>
</dbReference>
<evidence type="ECO:0000313" key="10">
    <source>
        <dbReference type="EMBL" id="PVY44583.1"/>
    </source>
</evidence>
<dbReference type="EMBL" id="JABAEW010000008">
    <property type="protein sequence ID" value="NMD86173.1"/>
    <property type="molecule type" value="Genomic_DNA"/>
</dbReference>
<dbReference type="InterPro" id="IPR010968">
    <property type="entry name" value="RnfE"/>
</dbReference>
<dbReference type="OrthoDB" id="9782945at2"/>
<feature type="transmembrane region" description="Helical" evidence="8">
    <location>
        <begin position="170"/>
        <end position="189"/>
    </location>
</feature>
<dbReference type="GO" id="GO:0012505">
    <property type="term" value="C:endomembrane system"/>
    <property type="evidence" value="ECO:0007669"/>
    <property type="project" value="UniProtKB-SubCell"/>
</dbReference>
<proteinExistence type="inferred from homology"/>
<reference evidence="10 11" key="1">
    <citation type="submission" date="2018-04" db="EMBL/GenBank/DDBJ databases">
        <title>Genomic Encyclopedia of Type Strains, Phase IV (KMG-IV): sequencing the most valuable type-strain genomes for metagenomic binning, comparative biology and taxonomic classification.</title>
        <authorList>
            <person name="Goeker M."/>
        </authorList>
    </citation>
    <scope>NUCLEOTIDE SEQUENCE [LARGE SCALE GENOMIC DNA]</scope>
    <source>
        <strain evidence="10 11">DSM 14823</strain>
    </source>
</reference>
<dbReference type="InterPro" id="IPR003667">
    <property type="entry name" value="NqrDE/RnfAE"/>
</dbReference>
<dbReference type="GO" id="GO:0022900">
    <property type="term" value="P:electron transport chain"/>
    <property type="evidence" value="ECO:0007669"/>
    <property type="project" value="UniProtKB-UniRule"/>
</dbReference>
<feature type="transmembrane region" description="Helical" evidence="8">
    <location>
        <begin position="127"/>
        <end position="148"/>
    </location>
</feature>
<dbReference type="AlphaFoldDB" id="A0A2U1B7C9"/>
<evidence type="ECO:0000256" key="7">
    <source>
        <dbReference type="ARBA" id="ARBA00023136"/>
    </source>
</evidence>
<evidence type="ECO:0000256" key="8">
    <source>
        <dbReference type="HAMAP-Rule" id="MF_00478"/>
    </source>
</evidence>
<organism evidence="10 11">
    <name type="scientific">Victivallis vadensis</name>
    <dbReference type="NCBI Taxonomy" id="172901"/>
    <lineage>
        <taxon>Bacteria</taxon>
        <taxon>Pseudomonadati</taxon>
        <taxon>Lentisphaerota</taxon>
        <taxon>Lentisphaeria</taxon>
        <taxon>Victivallales</taxon>
        <taxon>Victivallaceae</taxon>
        <taxon>Victivallis</taxon>
    </lineage>
</organism>
<evidence type="ECO:0000256" key="6">
    <source>
        <dbReference type="ARBA" id="ARBA00022989"/>
    </source>
</evidence>
<comment type="function">
    <text evidence="8">Part of a membrane-bound complex that couples electron transfer with translocation of ions across the membrane.</text>
</comment>
<name>A0A2U1B7C9_9BACT</name>
<dbReference type="HAMAP" id="MF_00478">
    <property type="entry name" value="RsxE_RnfE"/>
    <property type="match status" value="1"/>
</dbReference>
<keyword evidence="7 8" id="KW-0472">Membrane</keyword>
<evidence type="ECO:0000256" key="5">
    <source>
        <dbReference type="ARBA" id="ARBA00022982"/>
    </source>
</evidence>
<keyword evidence="5 8" id="KW-0249">Electron transport</keyword>
<evidence type="ECO:0000313" key="11">
    <source>
        <dbReference type="Proteomes" id="UP000245959"/>
    </source>
</evidence>
<dbReference type="EMBL" id="QEKH01000006">
    <property type="protein sequence ID" value="PVY44583.1"/>
    <property type="molecule type" value="Genomic_DNA"/>
</dbReference>
<comment type="subcellular location">
    <subcellularLocation>
        <location evidence="8">Cell membrane</location>
        <topology evidence="8">Multi-pass membrane protein</topology>
    </subcellularLocation>
    <subcellularLocation>
        <location evidence="1">Endomembrane system</location>
        <topology evidence="1">Multi-pass membrane protein</topology>
    </subcellularLocation>
</comment>
<sequence length="227" mass="24273">MGMLTDFTKGIWKENPVLVLLLGTCPTLALTNSAVNGFGMGVATTFVLAGSNLVISLIAGIVPKKIRIPVYIVVIATFVTVIDMLMKAYAPQSLYQALGIFIPLIVVNCIVLGRAEAFASKNGPVRSILDGLGMGLGFTLALTMLGVIREFLTSGSVFEVKVITAWSTDFLLPSAAPGAFIIVGCILAAKNYCNRRKAIREGRLYVPPAGMDCHHCRICFTSKEGEE</sequence>
<keyword evidence="11" id="KW-1185">Reference proteome</keyword>
<gene>
    <name evidence="8" type="primary">rnfE</name>
    <name evidence="10" type="ORF">C8D82_106101</name>
    <name evidence="9" type="ORF">HF882_06200</name>
</gene>
<accession>A0A2U1B7C9</accession>
<keyword evidence="4 8" id="KW-1278">Translocase</keyword>
<feature type="transmembrane region" description="Helical" evidence="8">
    <location>
        <begin position="43"/>
        <end position="62"/>
    </location>
</feature>
<evidence type="ECO:0000313" key="12">
    <source>
        <dbReference type="Proteomes" id="UP000576225"/>
    </source>
</evidence>
<dbReference type="PANTHER" id="PTHR30586:SF0">
    <property type="entry name" value="ION-TRANSLOCATING OXIDOREDUCTASE COMPLEX SUBUNIT E"/>
    <property type="match status" value="1"/>
</dbReference>
<dbReference type="Proteomes" id="UP000245959">
    <property type="component" value="Unassembled WGS sequence"/>
</dbReference>
<feature type="transmembrane region" description="Helical" evidence="8">
    <location>
        <begin position="69"/>
        <end position="89"/>
    </location>
</feature>
<reference evidence="9 12" key="2">
    <citation type="submission" date="2020-04" db="EMBL/GenBank/DDBJ databases">
        <authorList>
            <person name="Hitch T.C.A."/>
            <person name="Wylensek D."/>
            <person name="Clavel T."/>
        </authorList>
    </citation>
    <scope>NUCLEOTIDE SEQUENCE [LARGE SCALE GENOMIC DNA]</scope>
    <source>
        <strain evidence="9 12">COR2-253-APC-1A</strain>
    </source>
</reference>
<keyword evidence="8" id="KW-1003">Cell membrane</keyword>
<keyword evidence="6 8" id="KW-1133">Transmembrane helix</keyword>
<evidence type="ECO:0000256" key="2">
    <source>
        <dbReference type="ARBA" id="ARBA00022448"/>
    </source>
</evidence>
<dbReference type="GO" id="GO:0005886">
    <property type="term" value="C:plasma membrane"/>
    <property type="evidence" value="ECO:0007669"/>
    <property type="project" value="UniProtKB-SubCell"/>
</dbReference>
<evidence type="ECO:0000256" key="3">
    <source>
        <dbReference type="ARBA" id="ARBA00022692"/>
    </source>
</evidence>
<dbReference type="NCBIfam" id="TIGR01948">
    <property type="entry name" value="rnfE"/>
    <property type="match status" value="1"/>
</dbReference>
<comment type="subunit">
    <text evidence="8">The complex is composed of six subunits: RnfA, RnfB, RnfC, RnfD, RnfE and RnfG.</text>
</comment>
<dbReference type="Pfam" id="PF02508">
    <property type="entry name" value="Rnf-Nqr"/>
    <property type="match status" value="1"/>
</dbReference>
<evidence type="ECO:0000256" key="4">
    <source>
        <dbReference type="ARBA" id="ARBA00022967"/>
    </source>
</evidence>
<dbReference type="PANTHER" id="PTHR30586">
    <property type="entry name" value="ELECTRON TRANSPORT COMPLEX PROTEIN RNFE"/>
    <property type="match status" value="1"/>
</dbReference>